<dbReference type="SUPFAM" id="SSF74863">
    <property type="entry name" value="Thiol:disulfide interchange protein DsbD, N-terminal domain (DsbD-alpha)"/>
    <property type="match status" value="1"/>
</dbReference>
<keyword evidence="6 7" id="KW-0472">Membrane</keyword>
<dbReference type="Gene3D" id="3.40.30.10">
    <property type="entry name" value="Glutaredoxin"/>
    <property type="match status" value="1"/>
</dbReference>
<feature type="transmembrane region" description="Helical" evidence="7">
    <location>
        <begin position="225"/>
        <end position="251"/>
    </location>
</feature>
<evidence type="ECO:0000313" key="9">
    <source>
        <dbReference type="EMBL" id="SIS41269.1"/>
    </source>
</evidence>
<dbReference type="Pfam" id="PF02683">
    <property type="entry name" value="DsbD_TM"/>
    <property type="match status" value="1"/>
</dbReference>
<comment type="subcellular location">
    <subcellularLocation>
        <location evidence="1">Cell membrane</location>
        <topology evidence="1">Multi-pass membrane protein</topology>
    </subcellularLocation>
</comment>
<evidence type="ECO:0000259" key="8">
    <source>
        <dbReference type="PROSITE" id="PS51352"/>
    </source>
</evidence>
<dbReference type="GO" id="GO:0015035">
    <property type="term" value="F:protein-disulfide reductase activity"/>
    <property type="evidence" value="ECO:0007669"/>
    <property type="project" value="TreeGrafter"/>
</dbReference>
<feature type="transmembrane region" description="Helical" evidence="7">
    <location>
        <begin position="406"/>
        <end position="426"/>
    </location>
</feature>
<evidence type="ECO:0000256" key="3">
    <source>
        <dbReference type="ARBA" id="ARBA00022692"/>
    </source>
</evidence>
<sequence length="587" mass="61700">MMRAGLWLLLFITSIPAHSGLLDGLGGSDDFLPVERAFPLDVASDKSKVNARWNSADGYYLYEHRIYLTQGAVRLDPATWSKDGKEKYDEAFGDIVAYYGELEVSFDTASLTPGTATLHYQGCADAGLCYPPQTSEVVITDPIANPIANPITDAASTGDSAISSSQSSASSDDSFFSGRSLPAVIGIFFLLGLGLTFTPCVLPMVPILTSVVLGGGKTSAGRGFWLSFLYVTGMAITYAAAGLTVGLLGAGANVQAMMQSPPVLIGFAIFFIVLSLSMFGVYELQLPSGIRNRLNAASQKQSGGQAGSVFIIGVLSALVVSPCVSAPLAGALAYLSTTGDATSGALALLALGFGMGTPLIVLGTTGASVLPKAGMWMERIKYLFGIMLIGVAIWLVSRLLPGYIVLGLWGALAVGAGVSAGALNTASEGPQRLIKPVAVGVFAYGIIALAGAVSGRSDPLNPLGHAEEVHVSPFYQTESVAEVKSLIADAHTPVMVDLYADWCISCKIMDKEIFATDEAQQRLSHVQWIQLDVTDNTDEHQTFMKAQAVFGPPTVLFFEPGADNASGRIIGERGKEEFLAEAERLVP</sequence>
<dbReference type="Pfam" id="PF11412">
    <property type="entry name" value="DsbD_N"/>
    <property type="match status" value="1"/>
</dbReference>
<evidence type="ECO:0000256" key="2">
    <source>
        <dbReference type="ARBA" id="ARBA00022475"/>
    </source>
</evidence>
<feature type="domain" description="Thioredoxin" evidence="8">
    <location>
        <begin position="460"/>
        <end position="587"/>
    </location>
</feature>
<organism evidence="9 10">
    <name type="scientific">Thalassolituus maritimus</name>
    <dbReference type="NCBI Taxonomy" id="484498"/>
    <lineage>
        <taxon>Bacteria</taxon>
        <taxon>Pseudomonadati</taxon>
        <taxon>Pseudomonadota</taxon>
        <taxon>Gammaproteobacteria</taxon>
        <taxon>Oceanospirillales</taxon>
        <taxon>Oceanospirillaceae</taxon>
        <taxon>Thalassolituus</taxon>
    </lineage>
</organism>
<dbReference type="Gene3D" id="2.60.40.1250">
    <property type="entry name" value="Thiol:disulfide interchange protein DsbD, N-terminal domain"/>
    <property type="match status" value="1"/>
</dbReference>
<evidence type="ECO:0000256" key="7">
    <source>
        <dbReference type="SAM" id="Phobius"/>
    </source>
</evidence>
<dbReference type="PROSITE" id="PS51352">
    <property type="entry name" value="THIOREDOXIN_2"/>
    <property type="match status" value="1"/>
</dbReference>
<evidence type="ECO:0000256" key="1">
    <source>
        <dbReference type="ARBA" id="ARBA00004651"/>
    </source>
</evidence>
<keyword evidence="5 7" id="KW-1133">Transmembrane helix</keyword>
<dbReference type="Proteomes" id="UP000185639">
    <property type="component" value="Unassembled WGS sequence"/>
</dbReference>
<dbReference type="InterPro" id="IPR013766">
    <property type="entry name" value="Thioredoxin_domain"/>
</dbReference>
<protein>
    <submittedName>
        <fullName evidence="9">Thiol:disulfide interchange protein DsbD</fullName>
    </submittedName>
</protein>
<dbReference type="AlphaFoldDB" id="A0A1N7IW13"/>
<feature type="transmembrane region" description="Helical" evidence="7">
    <location>
        <begin position="346"/>
        <end position="370"/>
    </location>
</feature>
<dbReference type="SUPFAM" id="SSF52833">
    <property type="entry name" value="Thioredoxin-like"/>
    <property type="match status" value="1"/>
</dbReference>
<dbReference type="STRING" id="484498.SAMN05421686_10161"/>
<accession>A0A1N7IW13</accession>
<dbReference type="GO" id="GO:0017004">
    <property type="term" value="P:cytochrome complex assembly"/>
    <property type="evidence" value="ECO:0007669"/>
    <property type="project" value="UniProtKB-KW"/>
</dbReference>
<keyword evidence="2" id="KW-1003">Cell membrane</keyword>
<evidence type="ECO:0000256" key="6">
    <source>
        <dbReference type="ARBA" id="ARBA00023136"/>
    </source>
</evidence>
<evidence type="ECO:0000313" key="10">
    <source>
        <dbReference type="Proteomes" id="UP000185639"/>
    </source>
</evidence>
<feature type="transmembrane region" description="Helical" evidence="7">
    <location>
        <begin position="382"/>
        <end position="400"/>
    </location>
</feature>
<dbReference type="PANTHER" id="PTHR32234:SF0">
    <property type="entry name" value="THIOL:DISULFIDE INTERCHANGE PROTEIN DSBD"/>
    <property type="match status" value="1"/>
</dbReference>
<dbReference type="InterPro" id="IPR035671">
    <property type="entry name" value="DsbD_gamma"/>
</dbReference>
<keyword evidence="3 7" id="KW-0812">Transmembrane</keyword>
<feature type="transmembrane region" description="Helical" evidence="7">
    <location>
        <begin position="183"/>
        <end position="213"/>
    </location>
</feature>
<dbReference type="NCBIfam" id="NF001419">
    <property type="entry name" value="PRK00293.1"/>
    <property type="match status" value="1"/>
</dbReference>
<dbReference type="EMBL" id="FTOH01000001">
    <property type="protein sequence ID" value="SIS41269.1"/>
    <property type="molecule type" value="Genomic_DNA"/>
</dbReference>
<feature type="transmembrane region" description="Helical" evidence="7">
    <location>
        <begin position="433"/>
        <end position="453"/>
    </location>
</feature>
<dbReference type="InterPro" id="IPR028250">
    <property type="entry name" value="DsbDN"/>
</dbReference>
<dbReference type="GO" id="GO:0005886">
    <property type="term" value="C:plasma membrane"/>
    <property type="evidence" value="ECO:0007669"/>
    <property type="project" value="UniProtKB-SubCell"/>
</dbReference>
<dbReference type="InterPro" id="IPR036929">
    <property type="entry name" value="DsbDN_sf"/>
</dbReference>
<gene>
    <name evidence="9" type="ORF">SAMN05421686_10161</name>
</gene>
<dbReference type="GO" id="GO:0045454">
    <property type="term" value="P:cell redox homeostasis"/>
    <property type="evidence" value="ECO:0007669"/>
    <property type="project" value="TreeGrafter"/>
</dbReference>
<reference evidence="10" key="1">
    <citation type="submission" date="2017-01" db="EMBL/GenBank/DDBJ databases">
        <authorList>
            <person name="Varghese N."/>
            <person name="Submissions S."/>
        </authorList>
    </citation>
    <scope>NUCLEOTIDE SEQUENCE [LARGE SCALE GENOMIC DNA]</scope>
    <source>
        <strain evidence="10">DSM 24913</strain>
    </source>
</reference>
<keyword evidence="10" id="KW-1185">Reference proteome</keyword>
<dbReference type="PANTHER" id="PTHR32234">
    <property type="entry name" value="THIOL:DISULFIDE INTERCHANGE PROTEIN DSBD"/>
    <property type="match status" value="1"/>
</dbReference>
<proteinExistence type="predicted"/>
<dbReference type="OrthoDB" id="9811036at2"/>
<dbReference type="InterPro" id="IPR003834">
    <property type="entry name" value="Cyt_c_assmbl_TM_dom"/>
</dbReference>
<feature type="transmembrane region" description="Helical" evidence="7">
    <location>
        <begin position="263"/>
        <end position="284"/>
    </location>
</feature>
<dbReference type="RefSeq" id="WP_076513222.1">
    <property type="nucleotide sequence ID" value="NZ_FTOH01000001.1"/>
</dbReference>
<feature type="transmembrane region" description="Helical" evidence="7">
    <location>
        <begin position="309"/>
        <end position="334"/>
    </location>
</feature>
<keyword evidence="4" id="KW-0201">Cytochrome c-type biogenesis</keyword>
<dbReference type="Pfam" id="PF00085">
    <property type="entry name" value="Thioredoxin"/>
    <property type="match status" value="1"/>
</dbReference>
<name>A0A1N7IW13_9GAMM</name>
<evidence type="ECO:0000256" key="4">
    <source>
        <dbReference type="ARBA" id="ARBA00022748"/>
    </source>
</evidence>
<dbReference type="InterPro" id="IPR036249">
    <property type="entry name" value="Thioredoxin-like_sf"/>
</dbReference>
<evidence type="ECO:0000256" key="5">
    <source>
        <dbReference type="ARBA" id="ARBA00022989"/>
    </source>
</evidence>
<dbReference type="CDD" id="cd02953">
    <property type="entry name" value="DsbDgamma"/>
    <property type="match status" value="1"/>
</dbReference>